<gene>
    <name evidence="2" type="ORF">BO80DRAFT_153711</name>
</gene>
<feature type="region of interest" description="Disordered" evidence="1">
    <location>
        <begin position="1"/>
        <end position="25"/>
    </location>
</feature>
<name>A0A395GSN6_9EURO</name>
<dbReference type="GeneID" id="37218677"/>
<sequence length="151" mass="16388">MTESHGSPATLMTQTHPKAEPTASRVRSLVPRRPCRLILTRWMGGRCCDTSETRAGSARSREGGLYRSGAMCGARIHCVLKHSWISCIEPFATGWGSVASCYLGPPDPWSRNIASGLRKTAPVSCLSPCKGFTHSIQPRQLSRPTTMASES</sequence>
<dbReference type="EMBL" id="KZ824452">
    <property type="protein sequence ID" value="RAK98601.1"/>
    <property type="molecule type" value="Genomic_DNA"/>
</dbReference>
<dbReference type="RefSeq" id="XP_025572929.1">
    <property type="nucleotide sequence ID" value="XM_025713812.1"/>
</dbReference>
<feature type="compositionally biased region" description="Polar residues" evidence="1">
    <location>
        <begin position="1"/>
        <end position="16"/>
    </location>
</feature>
<dbReference type="VEuPathDB" id="FungiDB:BO80DRAFT_153711"/>
<dbReference type="Proteomes" id="UP000249402">
    <property type="component" value="Unassembled WGS sequence"/>
</dbReference>
<keyword evidence="3" id="KW-1185">Reference proteome</keyword>
<evidence type="ECO:0000313" key="2">
    <source>
        <dbReference type="EMBL" id="RAK98601.1"/>
    </source>
</evidence>
<evidence type="ECO:0000313" key="3">
    <source>
        <dbReference type="Proteomes" id="UP000249402"/>
    </source>
</evidence>
<dbReference type="AlphaFoldDB" id="A0A395GSN6"/>
<evidence type="ECO:0000256" key="1">
    <source>
        <dbReference type="SAM" id="MobiDB-lite"/>
    </source>
</evidence>
<organism evidence="2 3">
    <name type="scientific">Aspergillus ibericus CBS 121593</name>
    <dbReference type="NCBI Taxonomy" id="1448316"/>
    <lineage>
        <taxon>Eukaryota</taxon>
        <taxon>Fungi</taxon>
        <taxon>Dikarya</taxon>
        <taxon>Ascomycota</taxon>
        <taxon>Pezizomycotina</taxon>
        <taxon>Eurotiomycetes</taxon>
        <taxon>Eurotiomycetidae</taxon>
        <taxon>Eurotiales</taxon>
        <taxon>Aspergillaceae</taxon>
        <taxon>Aspergillus</taxon>
        <taxon>Aspergillus subgen. Circumdati</taxon>
    </lineage>
</organism>
<accession>A0A395GSN6</accession>
<proteinExistence type="predicted"/>
<reference evidence="2 3" key="1">
    <citation type="submission" date="2018-02" db="EMBL/GenBank/DDBJ databases">
        <title>The genomes of Aspergillus section Nigri reveals drivers in fungal speciation.</title>
        <authorList>
            <consortium name="DOE Joint Genome Institute"/>
            <person name="Vesth T.C."/>
            <person name="Nybo J."/>
            <person name="Theobald S."/>
            <person name="Brandl J."/>
            <person name="Frisvad J.C."/>
            <person name="Nielsen K.F."/>
            <person name="Lyhne E.K."/>
            <person name="Kogle M.E."/>
            <person name="Kuo A."/>
            <person name="Riley R."/>
            <person name="Clum A."/>
            <person name="Nolan M."/>
            <person name="Lipzen A."/>
            <person name="Salamov A."/>
            <person name="Henrissat B."/>
            <person name="Wiebenga A."/>
            <person name="De vries R.P."/>
            <person name="Grigoriev I.V."/>
            <person name="Mortensen U.H."/>
            <person name="Andersen M.R."/>
            <person name="Baker S.E."/>
        </authorList>
    </citation>
    <scope>NUCLEOTIDE SEQUENCE [LARGE SCALE GENOMIC DNA]</scope>
    <source>
        <strain evidence="2 3">CBS 121593</strain>
    </source>
</reference>
<protein>
    <submittedName>
        <fullName evidence="2">Uncharacterized protein</fullName>
    </submittedName>
</protein>